<accession>A0A699I6H2</accession>
<dbReference type="PANTHER" id="PTHR33116">
    <property type="entry name" value="REVERSE TRANSCRIPTASE ZINC-BINDING DOMAIN-CONTAINING PROTEIN-RELATED-RELATED"/>
    <property type="match status" value="1"/>
</dbReference>
<name>A0A699I6H2_TANCI</name>
<dbReference type="EMBL" id="BKCJ010251512">
    <property type="protein sequence ID" value="GEZ19948.1"/>
    <property type="molecule type" value="Genomic_DNA"/>
</dbReference>
<gene>
    <name evidence="1" type="ORF">Tci_491921</name>
</gene>
<protein>
    <submittedName>
        <fullName evidence="1">RNA-directed DNA polymerase, eukaryota</fullName>
    </submittedName>
</protein>
<evidence type="ECO:0000313" key="1">
    <source>
        <dbReference type="EMBL" id="GEZ19948.1"/>
    </source>
</evidence>
<organism evidence="1">
    <name type="scientific">Tanacetum cinerariifolium</name>
    <name type="common">Dalmatian daisy</name>
    <name type="synonym">Chrysanthemum cinerariifolium</name>
    <dbReference type="NCBI Taxonomy" id="118510"/>
    <lineage>
        <taxon>Eukaryota</taxon>
        <taxon>Viridiplantae</taxon>
        <taxon>Streptophyta</taxon>
        <taxon>Embryophyta</taxon>
        <taxon>Tracheophyta</taxon>
        <taxon>Spermatophyta</taxon>
        <taxon>Magnoliopsida</taxon>
        <taxon>eudicotyledons</taxon>
        <taxon>Gunneridae</taxon>
        <taxon>Pentapetalae</taxon>
        <taxon>asterids</taxon>
        <taxon>campanulids</taxon>
        <taxon>Asterales</taxon>
        <taxon>Asteraceae</taxon>
        <taxon>Asteroideae</taxon>
        <taxon>Anthemideae</taxon>
        <taxon>Anthemidinae</taxon>
        <taxon>Tanacetum</taxon>
    </lineage>
</organism>
<keyword evidence="1" id="KW-0695">RNA-directed DNA polymerase</keyword>
<keyword evidence="1" id="KW-0548">Nucleotidyltransferase</keyword>
<dbReference type="AlphaFoldDB" id="A0A699I6H2"/>
<dbReference type="PANTHER" id="PTHR33116:SF78">
    <property type="entry name" value="OS12G0587133 PROTEIN"/>
    <property type="match status" value="1"/>
</dbReference>
<proteinExistence type="predicted"/>
<keyword evidence="1" id="KW-0808">Transferase</keyword>
<sequence length="141" mass="15696">MMIDACNKGIFKGLSLANDGANISFLKYADDALFMEVETIARSINYFHDSFPFSYLGLPVGRSMGKVEDWACVSSKYTKRLTSWKNILLSIGGRSTLTKFVLDSAAAAALHEDIFLSVQRMSLLWVSNRAFKSSSSFSFDH</sequence>
<comment type="caution">
    <text evidence="1">The sequence shown here is derived from an EMBL/GenBank/DDBJ whole genome shotgun (WGS) entry which is preliminary data.</text>
</comment>
<reference evidence="1" key="1">
    <citation type="journal article" date="2019" name="Sci. Rep.">
        <title>Draft genome of Tanacetum cinerariifolium, the natural source of mosquito coil.</title>
        <authorList>
            <person name="Yamashiro T."/>
            <person name="Shiraishi A."/>
            <person name="Satake H."/>
            <person name="Nakayama K."/>
        </authorList>
    </citation>
    <scope>NUCLEOTIDE SEQUENCE</scope>
</reference>
<dbReference type="GO" id="GO:0003964">
    <property type="term" value="F:RNA-directed DNA polymerase activity"/>
    <property type="evidence" value="ECO:0007669"/>
    <property type="project" value="UniProtKB-KW"/>
</dbReference>